<dbReference type="AlphaFoldDB" id="A0A2C6KQY4"/>
<organism evidence="1 2">
    <name type="scientific">Cystoisospora suis</name>
    <dbReference type="NCBI Taxonomy" id="483139"/>
    <lineage>
        <taxon>Eukaryota</taxon>
        <taxon>Sar</taxon>
        <taxon>Alveolata</taxon>
        <taxon>Apicomplexa</taxon>
        <taxon>Conoidasida</taxon>
        <taxon>Coccidia</taxon>
        <taxon>Eucoccidiorida</taxon>
        <taxon>Eimeriorina</taxon>
        <taxon>Sarcocystidae</taxon>
        <taxon>Cystoisospora</taxon>
    </lineage>
</organism>
<reference evidence="1 2" key="1">
    <citation type="journal article" date="2017" name="Int. J. Parasitol.">
        <title>The genome of the protozoan parasite Cystoisospora suis and a reverse vaccinology approach to identify vaccine candidates.</title>
        <authorList>
            <person name="Palmieri N."/>
            <person name="Shrestha A."/>
            <person name="Ruttkowski B."/>
            <person name="Beck T."/>
            <person name="Vogl C."/>
            <person name="Tomley F."/>
            <person name="Blake D.P."/>
            <person name="Joachim A."/>
        </authorList>
    </citation>
    <scope>NUCLEOTIDE SEQUENCE [LARGE SCALE GENOMIC DNA]</scope>
    <source>
        <strain evidence="1 2">Wien I</strain>
    </source>
</reference>
<sequence>MNFLQLVDVTEYQSECWKGDVFEFDMCGDSALPYCVFVCNVYSDISGTREAFPECTQVCVAARLPVDTMNASEVAESQCFLMTRLEQLREAFHPYVALRSRHYLPVAAAVGVPATSQTV</sequence>
<gene>
    <name evidence="1" type="ORF">CSUI_007433</name>
</gene>
<proteinExistence type="predicted"/>
<keyword evidence="2" id="KW-1185">Reference proteome</keyword>
<protein>
    <submittedName>
        <fullName evidence="1">Uncharacterized protein</fullName>
    </submittedName>
</protein>
<accession>A0A2C6KQY4</accession>
<dbReference type="OrthoDB" id="10294702at2759"/>
<name>A0A2C6KQY4_9APIC</name>
<dbReference type="Proteomes" id="UP000221165">
    <property type="component" value="Unassembled WGS sequence"/>
</dbReference>
<dbReference type="GeneID" id="94430789"/>
<evidence type="ECO:0000313" key="1">
    <source>
        <dbReference type="EMBL" id="PHJ18743.1"/>
    </source>
</evidence>
<comment type="caution">
    <text evidence="1">The sequence shown here is derived from an EMBL/GenBank/DDBJ whole genome shotgun (WGS) entry which is preliminary data.</text>
</comment>
<dbReference type="EMBL" id="MIGC01003924">
    <property type="protein sequence ID" value="PHJ18743.1"/>
    <property type="molecule type" value="Genomic_DNA"/>
</dbReference>
<dbReference type="VEuPathDB" id="ToxoDB:CSUI_007433"/>
<evidence type="ECO:0000313" key="2">
    <source>
        <dbReference type="Proteomes" id="UP000221165"/>
    </source>
</evidence>
<dbReference type="RefSeq" id="XP_067920449.1">
    <property type="nucleotide sequence ID" value="XM_068067578.1"/>
</dbReference>